<accession>A0A0F4JLJ2</accession>
<evidence type="ECO:0000259" key="1">
    <source>
        <dbReference type="Pfam" id="PF13229"/>
    </source>
</evidence>
<dbReference type="InterPro" id="IPR011050">
    <property type="entry name" value="Pectin_lyase_fold/virulence"/>
</dbReference>
<feature type="domain" description="Right handed beta helix" evidence="1">
    <location>
        <begin position="165"/>
        <end position="323"/>
    </location>
</feature>
<dbReference type="InterPro" id="IPR012334">
    <property type="entry name" value="Pectin_lyas_fold"/>
</dbReference>
<dbReference type="InterPro" id="IPR039448">
    <property type="entry name" value="Beta_helix"/>
</dbReference>
<organism evidence="2 3">
    <name type="scientific">Streptomyces katrae</name>
    <dbReference type="NCBI Taxonomy" id="68223"/>
    <lineage>
        <taxon>Bacteria</taxon>
        <taxon>Bacillati</taxon>
        <taxon>Actinomycetota</taxon>
        <taxon>Actinomycetes</taxon>
        <taxon>Kitasatosporales</taxon>
        <taxon>Streptomycetaceae</taxon>
        <taxon>Streptomyces</taxon>
    </lineage>
</organism>
<dbReference type="Pfam" id="PF13229">
    <property type="entry name" value="Beta_helix"/>
    <property type="match status" value="1"/>
</dbReference>
<dbReference type="AlphaFoldDB" id="A0A0F4JLJ2"/>
<dbReference type="Proteomes" id="UP000033551">
    <property type="component" value="Unassembled WGS sequence"/>
</dbReference>
<dbReference type="SUPFAM" id="SSF51126">
    <property type="entry name" value="Pectin lyase-like"/>
    <property type="match status" value="1"/>
</dbReference>
<comment type="caution">
    <text evidence="2">The sequence shown here is derived from an EMBL/GenBank/DDBJ whole genome shotgun (WGS) entry which is preliminary data.</text>
</comment>
<name>A0A0F4JLJ2_9ACTN</name>
<dbReference type="SMART" id="SM00710">
    <property type="entry name" value="PbH1"/>
    <property type="match status" value="4"/>
</dbReference>
<dbReference type="InterPro" id="IPR006626">
    <property type="entry name" value="PbH1"/>
</dbReference>
<protein>
    <recommendedName>
        <fullName evidence="1">Right handed beta helix domain-containing protein</fullName>
    </recommendedName>
</protein>
<gene>
    <name evidence="2" type="ORF">VR44_11585</name>
</gene>
<dbReference type="PATRIC" id="fig|68223.7.peg.6228"/>
<proteinExistence type="predicted"/>
<sequence>MLLAPVVLGSFAPSSAASQPRELLVPSAAYPTVQSAVDAAHPGDRIALRPGVFREQVRIGKDLTITGAGAGKSTILAPEHLVTGPDGLNSIVFLDNRASVRMSRLTVSGPGSGTCETGALGAGIRVLGGAHLDLSHAEVSHIKDTPMAPCFRSANSVLIGDLPTGTGSADIRDSRITDYQGSGIVVLNASSKATVLRNTVTGQKRISTDGIEFIDATGRIEQNTVSDNACREPDPGCGTDFFTEIQHAGILANTGNVVTGNRLVGNQLGIYAFGTVDTSRNTIVDSDYFGIAFQDGTFTAFKDSIRGGAGGVAVIASAVDTTARLDQVRITKVSGDRIRTFECCGFTAKVTPPRQ</sequence>
<evidence type="ECO:0000313" key="2">
    <source>
        <dbReference type="EMBL" id="KJY34633.1"/>
    </source>
</evidence>
<dbReference type="EMBL" id="JZWV01000275">
    <property type="protein sequence ID" value="KJY34633.1"/>
    <property type="molecule type" value="Genomic_DNA"/>
</dbReference>
<dbReference type="Gene3D" id="2.160.20.10">
    <property type="entry name" value="Single-stranded right-handed beta-helix, Pectin lyase-like"/>
    <property type="match status" value="1"/>
</dbReference>
<reference evidence="2 3" key="1">
    <citation type="submission" date="2015-02" db="EMBL/GenBank/DDBJ databases">
        <authorList>
            <person name="Ju K.-S."/>
            <person name="Doroghazi J.R."/>
            <person name="Metcalf W."/>
        </authorList>
    </citation>
    <scope>NUCLEOTIDE SEQUENCE [LARGE SCALE GENOMIC DNA]</scope>
    <source>
        <strain evidence="2 3">NRRL ISP-5550</strain>
    </source>
</reference>
<keyword evidence="3" id="KW-1185">Reference proteome</keyword>
<evidence type="ECO:0000313" key="3">
    <source>
        <dbReference type="Proteomes" id="UP000033551"/>
    </source>
</evidence>